<dbReference type="InterPro" id="IPR007221">
    <property type="entry name" value="MreC"/>
</dbReference>
<comment type="similarity">
    <text evidence="1">Belongs to the MreC family.</text>
</comment>
<evidence type="ECO:0000313" key="7">
    <source>
        <dbReference type="EMBL" id="SUZ53380.1"/>
    </source>
</evidence>
<name>A0A381NFL7_9ZZZZ</name>
<dbReference type="AlphaFoldDB" id="A0A381NFL7"/>
<evidence type="ECO:0000256" key="3">
    <source>
        <dbReference type="ARBA" id="ARBA00022960"/>
    </source>
</evidence>
<evidence type="ECO:0000256" key="2">
    <source>
        <dbReference type="ARBA" id="ARBA00013855"/>
    </source>
</evidence>
<reference evidence="7" key="1">
    <citation type="submission" date="2018-05" db="EMBL/GenBank/DDBJ databases">
        <authorList>
            <person name="Lanie J.A."/>
            <person name="Ng W.-L."/>
            <person name="Kazmierczak K.M."/>
            <person name="Andrzejewski T.M."/>
            <person name="Davidsen T.M."/>
            <person name="Wayne K.J."/>
            <person name="Tettelin H."/>
            <person name="Glass J.I."/>
            <person name="Rusch D."/>
            <person name="Podicherti R."/>
            <person name="Tsui H.-C.T."/>
            <person name="Winkler M.E."/>
        </authorList>
    </citation>
    <scope>NUCLEOTIDE SEQUENCE</scope>
</reference>
<evidence type="ECO:0000256" key="1">
    <source>
        <dbReference type="ARBA" id="ARBA00009369"/>
    </source>
</evidence>
<dbReference type="Gene3D" id="2.40.10.350">
    <property type="entry name" value="Rod shape-determining protein MreC, domain 2"/>
    <property type="match status" value="1"/>
</dbReference>
<proteinExistence type="inferred from homology"/>
<keyword evidence="5" id="KW-0175">Coiled coil</keyword>
<evidence type="ECO:0000256" key="4">
    <source>
        <dbReference type="ARBA" id="ARBA00032089"/>
    </source>
</evidence>
<feature type="domain" description="Rod shape-determining protein MreC beta-barrel core" evidence="6">
    <location>
        <begin position="113"/>
        <end position="258"/>
    </location>
</feature>
<dbReference type="PANTHER" id="PTHR34138">
    <property type="entry name" value="CELL SHAPE-DETERMINING PROTEIN MREC"/>
    <property type="match status" value="1"/>
</dbReference>
<gene>
    <name evidence="7" type="ORF">METZ01_LOCUS6234</name>
</gene>
<feature type="coiled-coil region" evidence="5">
    <location>
        <begin position="60"/>
        <end position="104"/>
    </location>
</feature>
<dbReference type="InterPro" id="IPR042175">
    <property type="entry name" value="Cell/Rod_MreC_2"/>
</dbReference>
<dbReference type="Pfam" id="PF04085">
    <property type="entry name" value="MreC"/>
    <property type="match status" value="1"/>
</dbReference>
<keyword evidence="3" id="KW-0133">Cell shape</keyword>
<evidence type="ECO:0000256" key="5">
    <source>
        <dbReference type="SAM" id="Coils"/>
    </source>
</evidence>
<protein>
    <recommendedName>
        <fullName evidence="2">Cell shape-determining protein MreC</fullName>
    </recommendedName>
    <alternativeName>
        <fullName evidence="4">Cell shape protein MreC</fullName>
    </alternativeName>
</protein>
<dbReference type="EMBL" id="UINC01000330">
    <property type="protein sequence ID" value="SUZ53380.1"/>
    <property type="molecule type" value="Genomic_DNA"/>
</dbReference>
<dbReference type="GO" id="GO:0008360">
    <property type="term" value="P:regulation of cell shape"/>
    <property type="evidence" value="ECO:0007669"/>
    <property type="project" value="UniProtKB-KW"/>
</dbReference>
<sequence length="266" mass="29481">MRGLYLAIVRNKDHLLFALALVFSSSLLLNSDDPRMRVIRGKAIETVAFISSPMTWVKSLMFLEEKNQLLREKNLALSLQVESMLNLQRENDQLLNMLDFKRQTKLILKPARVINKGVQSNLLSIVIDAGERDGIKPNQAVLTPKGVVGKTIVAGETASIVQLITDVNYRLSVRILPSGATGILRWLGKSGGQIREVQKNVEINIGDKVITSGFSDIYPSGLPVGKVVAVNDERGSFQKVINVNSPNDLSAFQFVFIIIDDSYEMD</sequence>
<dbReference type="NCBIfam" id="TIGR00219">
    <property type="entry name" value="mreC"/>
    <property type="match status" value="1"/>
</dbReference>
<dbReference type="PANTHER" id="PTHR34138:SF1">
    <property type="entry name" value="CELL SHAPE-DETERMINING PROTEIN MREC"/>
    <property type="match status" value="1"/>
</dbReference>
<accession>A0A381NFL7</accession>
<dbReference type="Gene3D" id="2.40.10.340">
    <property type="entry name" value="Rod shape-determining protein MreC, domain 1"/>
    <property type="match status" value="1"/>
</dbReference>
<dbReference type="GO" id="GO:0005886">
    <property type="term" value="C:plasma membrane"/>
    <property type="evidence" value="ECO:0007669"/>
    <property type="project" value="TreeGrafter"/>
</dbReference>
<organism evidence="7">
    <name type="scientific">marine metagenome</name>
    <dbReference type="NCBI Taxonomy" id="408172"/>
    <lineage>
        <taxon>unclassified sequences</taxon>
        <taxon>metagenomes</taxon>
        <taxon>ecological metagenomes</taxon>
    </lineage>
</organism>
<evidence type="ECO:0000259" key="6">
    <source>
        <dbReference type="Pfam" id="PF04085"/>
    </source>
</evidence>
<dbReference type="InterPro" id="IPR042177">
    <property type="entry name" value="Cell/Rod_1"/>
</dbReference>
<dbReference type="InterPro" id="IPR055342">
    <property type="entry name" value="MreC_beta-barrel_core"/>
</dbReference>